<dbReference type="PANTHER" id="PTHR43817">
    <property type="entry name" value="GLYCOSYL HYDROLASE"/>
    <property type="match status" value="1"/>
</dbReference>
<name>A0A6V8JUZ7_9ACTN</name>
<dbReference type="NCBIfam" id="NF045579">
    <property type="entry name" value="rhamnoside_JR"/>
    <property type="match status" value="1"/>
</dbReference>
<dbReference type="RefSeq" id="WP_173053316.1">
    <property type="nucleotide sequence ID" value="NZ_BAABGO010000003.1"/>
</dbReference>
<evidence type="ECO:0000256" key="1">
    <source>
        <dbReference type="ARBA" id="ARBA00022729"/>
    </source>
</evidence>
<dbReference type="EMBL" id="BLPF01000001">
    <property type="protein sequence ID" value="GFJ76433.1"/>
    <property type="molecule type" value="Genomic_DNA"/>
</dbReference>
<evidence type="ECO:0000313" key="5">
    <source>
        <dbReference type="EMBL" id="GFJ76433.1"/>
    </source>
</evidence>
<evidence type="ECO:0000256" key="2">
    <source>
        <dbReference type="ARBA" id="ARBA00022801"/>
    </source>
</evidence>
<dbReference type="Gene3D" id="2.60.120.260">
    <property type="entry name" value="Galactose-binding domain-like"/>
    <property type="match status" value="2"/>
</dbReference>
<feature type="chain" id="PRO_5039627933" description="F5/8 type C domain-containing protein" evidence="3">
    <location>
        <begin position="21"/>
        <end position="1133"/>
    </location>
</feature>
<reference evidence="5 6" key="1">
    <citation type="submission" date="2020-03" db="EMBL/GenBank/DDBJ databases">
        <title>Whole genome shotgun sequence of Phytohabitans houttuyneae NBRC 108639.</title>
        <authorList>
            <person name="Komaki H."/>
            <person name="Tamura T."/>
        </authorList>
    </citation>
    <scope>NUCLEOTIDE SEQUENCE [LARGE SCALE GENOMIC DNA]</scope>
    <source>
        <strain evidence="5 6">NBRC 108639</strain>
    </source>
</reference>
<dbReference type="Pfam" id="PF00754">
    <property type="entry name" value="F5_F8_type_C"/>
    <property type="match status" value="1"/>
</dbReference>
<keyword evidence="6" id="KW-1185">Reference proteome</keyword>
<dbReference type="Pfam" id="PF17132">
    <property type="entry name" value="Glyco_hydro_106"/>
    <property type="match status" value="1"/>
</dbReference>
<proteinExistence type="predicted"/>
<sequence length="1133" mass="123363">MKRRTLMKLSAALAVTPLGAGTPTKAVGAAGSMVQSSGDLLERDFQEPPNSAKPRAWWFWGNGNVTQEGIKKDLEWMKRVGFGGFMRADFAMRTPQIVEPVGVMSPRWMDDINYTTELADQLGLQMGTSATPGWSASGGPWVPPSQGMKKFVWTQTRVEGGKPFSGKLAHPPTEIGPFQNLDIRDIPGGAELKLPDPWYADAAVVAYRLPDNDESMAELQPKVTSSGGNFDLAKLTDGDYTNGTLLPPAPVGEKSWIQFEFQKPVTVRGLSIYLGDLDREMMTMPGQSSGQTLDVSDDGKQFRTIAEIPGLRLPSFVLEHSVGARTISFAPVTAKFFRVAILAEQTGPSAPQATNISELVLRTSGWVNRLEEKTATFSTPPGIYEMTTPAVAGDAVVHREDVIDLTSTMEPDGTLNWTPPAGKWAVLRLGYSLVGTMNRGTTSEATGLEADKLSKSAMKAYYDYYLGKFEQATSGLMGGRGLNYLHNDNWERGQANWTDEMIPEFTRRRGYDMKPWLPVLIGHVVGSAEASDRFLWDFRKTIAEMTAEYTYDQLSDILSQRGMGRYSQGHEFYRQYIADGMDVKRSAAVPMGVAWASSPEEGTLHNEDLREAASVAHIYGQNLTVAETFPADSGGEGGSEESNAFAFSPEMLKPAADAAFADGVNRIDYEGSTHQPVDDKVPGLAQVYGQWFTRHETWAEYAKPWITYLARSSHMLQQGRAVADVLYYYGEDSNITALFGDQGPDVPDGYALDYASSDVVLNRIGVTNGRITAGSGMSYRILVLDDNAVHMPLNVLKKIRHLVNAGAIVVGPKPTDSPSNSDNQAKFKAIADQLWGPGEGTRKVGKGQVFAGQTAADALQALEVSPDFEHTKPQSDTAVAYVHRKISDGDIYFVHNRKNRAENVEVTFRVAGNAPELWDAVTGEIKPAAYSAANGRTTVPLNLDPNESVFVVFRKPGSARGRRLPRVTETPVGTIDGSWTVAFQPNRGAPASITLDKLSAWNEHSDPGVKYFSGTATYTKTIQAPAGWFATGTKMMLDLGDVKNIAEVTVNGTSAGVLWVPPFQADVTGALKPGPNTLEIKVTNLWPNRLIGDLQPNATKKYTWTSLNVLRADSPLLPSGLLGPVRVLRTSSN</sequence>
<feature type="domain" description="F5/8 type C" evidence="4">
    <location>
        <begin position="224"/>
        <end position="348"/>
    </location>
</feature>
<organism evidence="5 6">
    <name type="scientific">Phytohabitans houttuyneae</name>
    <dbReference type="NCBI Taxonomy" id="1076126"/>
    <lineage>
        <taxon>Bacteria</taxon>
        <taxon>Bacillati</taxon>
        <taxon>Actinomycetota</taxon>
        <taxon>Actinomycetes</taxon>
        <taxon>Micromonosporales</taxon>
        <taxon>Micromonosporaceae</taxon>
    </lineage>
</organism>
<dbReference type="InterPro" id="IPR000421">
    <property type="entry name" value="FA58C"/>
</dbReference>
<dbReference type="PANTHER" id="PTHR43817:SF1">
    <property type="entry name" value="HYDROLASE, FAMILY 43, PUTATIVE (AFU_ORTHOLOGUE AFUA_3G01660)-RELATED"/>
    <property type="match status" value="1"/>
</dbReference>
<dbReference type="AlphaFoldDB" id="A0A6V8JUZ7"/>
<dbReference type="Proteomes" id="UP000482800">
    <property type="component" value="Unassembled WGS sequence"/>
</dbReference>
<dbReference type="SUPFAM" id="SSF49785">
    <property type="entry name" value="Galactose-binding domain-like"/>
    <property type="match status" value="2"/>
</dbReference>
<dbReference type="GO" id="GO:0016787">
    <property type="term" value="F:hydrolase activity"/>
    <property type="evidence" value="ECO:0007669"/>
    <property type="project" value="UniProtKB-KW"/>
</dbReference>
<evidence type="ECO:0000313" key="6">
    <source>
        <dbReference type="Proteomes" id="UP000482800"/>
    </source>
</evidence>
<comment type="caution">
    <text evidence="5">The sequence shown here is derived from an EMBL/GenBank/DDBJ whole genome shotgun (WGS) entry which is preliminary data.</text>
</comment>
<accession>A0A6V8JUZ7</accession>
<evidence type="ECO:0000256" key="3">
    <source>
        <dbReference type="SAM" id="SignalP"/>
    </source>
</evidence>
<protein>
    <recommendedName>
        <fullName evidence="4">F5/8 type C domain-containing protein</fullName>
    </recommendedName>
</protein>
<dbReference type="InterPro" id="IPR008979">
    <property type="entry name" value="Galactose-bd-like_sf"/>
</dbReference>
<evidence type="ECO:0000259" key="4">
    <source>
        <dbReference type="Pfam" id="PF00754"/>
    </source>
</evidence>
<keyword evidence="2" id="KW-0378">Hydrolase</keyword>
<reference evidence="5 6" key="2">
    <citation type="submission" date="2020-03" db="EMBL/GenBank/DDBJ databases">
        <authorList>
            <person name="Ichikawa N."/>
            <person name="Kimura A."/>
            <person name="Kitahashi Y."/>
            <person name="Uohara A."/>
        </authorList>
    </citation>
    <scope>NUCLEOTIDE SEQUENCE [LARGE SCALE GENOMIC DNA]</scope>
    <source>
        <strain evidence="5 6">NBRC 108639</strain>
    </source>
</reference>
<feature type="signal peptide" evidence="3">
    <location>
        <begin position="1"/>
        <end position="20"/>
    </location>
</feature>
<gene>
    <name evidence="5" type="ORF">Phou_006130</name>
</gene>
<keyword evidence="1 3" id="KW-0732">Signal</keyword>